<evidence type="ECO:0000313" key="1">
    <source>
        <dbReference type="EMBL" id="EJT69964.1"/>
    </source>
</evidence>
<gene>
    <name evidence="2" type="primary">20352599</name>
    <name evidence="1" type="ORF">GGTG_12141</name>
</gene>
<dbReference type="GeneID" id="20352599"/>
<protein>
    <submittedName>
        <fullName evidence="1 2">Uncharacterized protein</fullName>
    </submittedName>
</protein>
<keyword evidence="3" id="KW-1185">Reference proteome</keyword>
<evidence type="ECO:0000313" key="2">
    <source>
        <dbReference type="EnsemblFungi" id="EJT69964"/>
    </source>
</evidence>
<evidence type="ECO:0000313" key="3">
    <source>
        <dbReference type="Proteomes" id="UP000006039"/>
    </source>
</evidence>
<dbReference type="RefSeq" id="XP_009228298.1">
    <property type="nucleotide sequence ID" value="XM_009230034.1"/>
</dbReference>
<reference evidence="2" key="5">
    <citation type="submission" date="2018-04" db="UniProtKB">
        <authorList>
            <consortium name="EnsemblFungi"/>
        </authorList>
    </citation>
    <scope>IDENTIFICATION</scope>
    <source>
        <strain evidence="2">R3-111a-1</strain>
    </source>
</reference>
<dbReference type="AlphaFoldDB" id="J3PF62"/>
<dbReference type="VEuPathDB" id="FungiDB:GGTG_12141"/>
<sequence>MQKKRWCGVLSHGLFRGACSRGSLRCAVNCPGPSHVAPIDCVLVLDHGRDIHPLSVAVNSQPLNWPKSSGNHCSCTYFPLKIIRGGSETLMAEMHSINDVQVRSPGSFLCKCLASARPRTRPLPVLPSCKPPSSALYVFSGLIPATSGIRKCCHQFLITVIVAPLTRADSMRRPLPIRISG</sequence>
<dbReference type="Proteomes" id="UP000006039">
    <property type="component" value="Unassembled WGS sequence"/>
</dbReference>
<dbReference type="HOGENOM" id="CLU_1489113_0_0_1"/>
<dbReference type="EMBL" id="GL385402">
    <property type="protein sequence ID" value="EJT69964.1"/>
    <property type="molecule type" value="Genomic_DNA"/>
</dbReference>
<dbReference type="EnsemblFungi" id="EJT69964">
    <property type="protein sequence ID" value="EJT69964"/>
    <property type="gene ID" value="GGTG_12141"/>
</dbReference>
<reference evidence="1" key="2">
    <citation type="submission" date="2010-07" db="EMBL/GenBank/DDBJ databases">
        <authorList>
            <consortium name="The Broad Institute Genome Sequencing Platform"/>
            <consortium name="Broad Institute Genome Sequencing Center for Infectious Disease"/>
            <person name="Ma L.-J."/>
            <person name="Dead R."/>
            <person name="Young S."/>
            <person name="Zeng Q."/>
            <person name="Koehrsen M."/>
            <person name="Alvarado L."/>
            <person name="Berlin A."/>
            <person name="Chapman S.B."/>
            <person name="Chen Z."/>
            <person name="Freedman E."/>
            <person name="Gellesch M."/>
            <person name="Goldberg J."/>
            <person name="Griggs A."/>
            <person name="Gujja S."/>
            <person name="Heilman E.R."/>
            <person name="Heiman D."/>
            <person name="Hepburn T."/>
            <person name="Howarth C."/>
            <person name="Jen D."/>
            <person name="Larson L."/>
            <person name="Mehta T."/>
            <person name="Neiman D."/>
            <person name="Pearson M."/>
            <person name="Roberts A."/>
            <person name="Saif S."/>
            <person name="Shea T."/>
            <person name="Shenoy N."/>
            <person name="Sisk P."/>
            <person name="Stolte C."/>
            <person name="Sykes S."/>
            <person name="Walk T."/>
            <person name="White J."/>
            <person name="Yandava C."/>
            <person name="Haas B."/>
            <person name="Nusbaum C."/>
            <person name="Birren B."/>
        </authorList>
    </citation>
    <scope>NUCLEOTIDE SEQUENCE</scope>
    <source>
        <strain evidence="1">R3-111a-1</strain>
    </source>
</reference>
<organism evidence="1">
    <name type="scientific">Gaeumannomyces tritici (strain R3-111a-1)</name>
    <name type="common">Wheat and barley take-all root rot fungus</name>
    <name type="synonym">Gaeumannomyces graminis var. tritici</name>
    <dbReference type="NCBI Taxonomy" id="644352"/>
    <lineage>
        <taxon>Eukaryota</taxon>
        <taxon>Fungi</taxon>
        <taxon>Dikarya</taxon>
        <taxon>Ascomycota</taxon>
        <taxon>Pezizomycotina</taxon>
        <taxon>Sordariomycetes</taxon>
        <taxon>Sordariomycetidae</taxon>
        <taxon>Magnaporthales</taxon>
        <taxon>Magnaporthaceae</taxon>
        <taxon>Gaeumannomyces</taxon>
    </lineage>
</organism>
<name>J3PF62_GAET3</name>
<proteinExistence type="predicted"/>
<reference evidence="1" key="3">
    <citation type="submission" date="2010-09" db="EMBL/GenBank/DDBJ databases">
        <title>Annotation of Gaeumannomyces graminis var. tritici R3-111a-1.</title>
        <authorList>
            <consortium name="The Broad Institute Genome Sequencing Platform"/>
            <person name="Ma L.-J."/>
            <person name="Dead R."/>
            <person name="Young S.K."/>
            <person name="Zeng Q."/>
            <person name="Gargeya S."/>
            <person name="Fitzgerald M."/>
            <person name="Haas B."/>
            <person name="Abouelleil A."/>
            <person name="Alvarado L."/>
            <person name="Arachchi H.M."/>
            <person name="Berlin A."/>
            <person name="Brown A."/>
            <person name="Chapman S.B."/>
            <person name="Chen Z."/>
            <person name="Dunbar C."/>
            <person name="Freedman E."/>
            <person name="Gearin G."/>
            <person name="Gellesch M."/>
            <person name="Goldberg J."/>
            <person name="Griggs A."/>
            <person name="Gujja S."/>
            <person name="Heiman D."/>
            <person name="Howarth C."/>
            <person name="Larson L."/>
            <person name="Lui A."/>
            <person name="MacDonald P.J.P."/>
            <person name="Mehta T."/>
            <person name="Montmayeur A."/>
            <person name="Murphy C."/>
            <person name="Neiman D."/>
            <person name="Pearson M."/>
            <person name="Priest M."/>
            <person name="Roberts A."/>
            <person name="Saif S."/>
            <person name="Shea T."/>
            <person name="Shenoy N."/>
            <person name="Sisk P."/>
            <person name="Stolte C."/>
            <person name="Sykes S."/>
            <person name="Yandava C."/>
            <person name="Wortman J."/>
            <person name="Nusbaum C."/>
            <person name="Birren B."/>
        </authorList>
    </citation>
    <scope>NUCLEOTIDE SEQUENCE</scope>
    <source>
        <strain evidence="1">R3-111a-1</strain>
    </source>
</reference>
<reference evidence="3" key="1">
    <citation type="submission" date="2010-07" db="EMBL/GenBank/DDBJ databases">
        <title>The genome sequence of Gaeumannomyces graminis var. tritici strain R3-111a-1.</title>
        <authorList>
            <consortium name="The Broad Institute Genome Sequencing Platform"/>
            <person name="Ma L.-J."/>
            <person name="Dead R."/>
            <person name="Young S."/>
            <person name="Zeng Q."/>
            <person name="Koehrsen M."/>
            <person name="Alvarado L."/>
            <person name="Berlin A."/>
            <person name="Chapman S.B."/>
            <person name="Chen Z."/>
            <person name="Freedman E."/>
            <person name="Gellesch M."/>
            <person name="Goldberg J."/>
            <person name="Griggs A."/>
            <person name="Gujja S."/>
            <person name="Heilman E.R."/>
            <person name="Heiman D."/>
            <person name="Hepburn T."/>
            <person name="Howarth C."/>
            <person name="Jen D."/>
            <person name="Larson L."/>
            <person name="Mehta T."/>
            <person name="Neiman D."/>
            <person name="Pearson M."/>
            <person name="Roberts A."/>
            <person name="Saif S."/>
            <person name="Shea T."/>
            <person name="Shenoy N."/>
            <person name="Sisk P."/>
            <person name="Stolte C."/>
            <person name="Sykes S."/>
            <person name="Walk T."/>
            <person name="White J."/>
            <person name="Yandava C."/>
            <person name="Haas B."/>
            <person name="Nusbaum C."/>
            <person name="Birren B."/>
        </authorList>
    </citation>
    <scope>NUCLEOTIDE SEQUENCE [LARGE SCALE GENOMIC DNA]</scope>
    <source>
        <strain evidence="3">R3-111a-1</strain>
    </source>
</reference>
<reference evidence="2" key="4">
    <citation type="journal article" date="2015" name="G3 (Bethesda)">
        <title>Genome sequences of three phytopathogenic species of the Magnaporthaceae family of fungi.</title>
        <authorList>
            <person name="Okagaki L.H."/>
            <person name="Nunes C.C."/>
            <person name="Sailsbery J."/>
            <person name="Clay B."/>
            <person name="Brown D."/>
            <person name="John T."/>
            <person name="Oh Y."/>
            <person name="Young N."/>
            <person name="Fitzgerald M."/>
            <person name="Haas B.J."/>
            <person name="Zeng Q."/>
            <person name="Young S."/>
            <person name="Adiconis X."/>
            <person name="Fan L."/>
            <person name="Levin J.Z."/>
            <person name="Mitchell T.K."/>
            <person name="Okubara P.A."/>
            <person name="Farman M.L."/>
            <person name="Kohn L.M."/>
            <person name="Birren B."/>
            <person name="Ma L.-J."/>
            <person name="Dean R.A."/>
        </authorList>
    </citation>
    <scope>NUCLEOTIDE SEQUENCE</scope>
    <source>
        <strain evidence="2">R3-111a-1</strain>
    </source>
</reference>
<accession>J3PF62</accession>